<dbReference type="GO" id="GO:0033615">
    <property type="term" value="P:mitochondrial proton-transporting ATP synthase complex assembly"/>
    <property type="evidence" value="ECO:0007669"/>
    <property type="project" value="TreeGrafter"/>
</dbReference>
<dbReference type="InterPro" id="IPR019165">
    <property type="entry name" value="Peptidase_M76_ATP23"/>
</dbReference>
<dbReference type="GO" id="GO:0004222">
    <property type="term" value="F:metalloendopeptidase activity"/>
    <property type="evidence" value="ECO:0007669"/>
    <property type="project" value="InterPro"/>
</dbReference>
<evidence type="ECO:0000256" key="3">
    <source>
        <dbReference type="ARBA" id="ARBA00022723"/>
    </source>
</evidence>
<sequence length="200" mass="22650">MENVLKDMTSAGPATAETVAQHETSNEMLVHSLNKCSKVTFLVQAMEKMGCKVKDLPDFFSSEHCEGNINGGFKLNEDGQPGVVLCQNHIKDQEWMDRTLAHELIHAYDHCRAQVDWKTDCDAHACSEIRAAALSGDCDWHLEVFRGHFNIAKQHQVCVRRRAELSLKYNPMCTGKETSCVDKVFETCYKDHFPFSDIPK</sequence>
<dbReference type="RefSeq" id="XP_008873474.1">
    <property type="nucleotide sequence ID" value="XM_008875252.1"/>
</dbReference>
<dbReference type="GO" id="GO:0046872">
    <property type="term" value="F:metal ion binding"/>
    <property type="evidence" value="ECO:0007669"/>
    <property type="project" value="UniProtKB-KW"/>
</dbReference>
<dbReference type="GO" id="GO:0005739">
    <property type="term" value="C:mitochondrion"/>
    <property type="evidence" value="ECO:0007669"/>
    <property type="project" value="GOC"/>
</dbReference>
<evidence type="ECO:0000256" key="1">
    <source>
        <dbReference type="ARBA" id="ARBA00009915"/>
    </source>
</evidence>
<accession>A0A024TV91</accession>
<keyword evidence="2 6" id="KW-0645">Protease</keyword>
<dbReference type="PANTHER" id="PTHR21711">
    <property type="entry name" value="MITOCHONDRIAL INNER MEMBRANE PROTEASE"/>
    <property type="match status" value="1"/>
</dbReference>
<dbReference type="eggNOG" id="KOG3314">
    <property type="taxonomic scope" value="Eukaryota"/>
</dbReference>
<dbReference type="PANTHER" id="PTHR21711:SF0">
    <property type="entry name" value="MITOCHONDRIAL INNER MEMBRANE PROTEASE ATP23 HOMOLOG"/>
    <property type="match status" value="1"/>
</dbReference>
<evidence type="ECO:0000256" key="5">
    <source>
        <dbReference type="ARBA" id="ARBA00023049"/>
    </source>
</evidence>
<evidence type="ECO:0000256" key="4">
    <source>
        <dbReference type="ARBA" id="ARBA00022801"/>
    </source>
</evidence>
<dbReference type="VEuPathDB" id="FungiDB:H310_09232"/>
<protein>
    <recommendedName>
        <fullName evidence="6">Mitochondrial inner membrane protease ATP23</fullName>
        <ecNumber evidence="6">3.4.24.-</ecNumber>
    </recommendedName>
</protein>
<dbReference type="OrthoDB" id="285308at2759"/>
<comment type="similarity">
    <text evidence="1 6">Belongs to the peptidase M76 family.</text>
</comment>
<dbReference type="EC" id="3.4.24.-" evidence="6"/>
<dbReference type="GO" id="GO:0034982">
    <property type="term" value="P:mitochondrial protein processing"/>
    <property type="evidence" value="ECO:0007669"/>
    <property type="project" value="TreeGrafter"/>
</dbReference>
<dbReference type="Pfam" id="PF09768">
    <property type="entry name" value="Peptidase_M76"/>
    <property type="match status" value="1"/>
</dbReference>
<keyword evidence="4 6" id="KW-0378">Hydrolase</keyword>
<dbReference type="EMBL" id="KI913971">
    <property type="protein sequence ID" value="ETV97913.1"/>
    <property type="molecule type" value="Genomic_DNA"/>
</dbReference>
<proteinExistence type="inferred from homology"/>
<organism evidence="7">
    <name type="scientific">Aphanomyces invadans</name>
    <dbReference type="NCBI Taxonomy" id="157072"/>
    <lineage>
        <taxon>Eukaryota</taxon>
        <taxon>Sar</taxon>
        <taxon>Stramenopiles</taxon>
        <taxon>Oomycota</taxon>
        <taxon>Saprolegniomycetes</taxon>
        <taxon>Saprolegniales</taxon>
        <taxon>Verrucalvaceae</taxon>
        <taxon>Aphanomyces</taxon>
    </lineage>
</organism>
<evidence type="ECO:0000256" key="6">
    <source>
        <dbReference type="RuleBase" id="RU364057"/>
    </source>
</evidence>
<reference evidence="7" key="1">
    <citation type="submission" date="2013-12" db="EMBL/GenBank/DDBJ databases">
        <title>The Genome Sequence of Aphanomyces invadans NJM9701.</title>
        <authorList>
            <consortium name="The Broad Institute Genomics Platform"/>
            <person name="Russ C."/>
            <person name="Tyler B."/>
            <person name="van West P."/>
            <person name="Dieguez-Uribeondo J."/>
            <person name="Young S.K."/>
            <person name="Zeng Q."/>
            <person name="Gargeya S."/>
            <person name="Fitzgerald M."/>
            <person name="Abouelleil A."/>
            <person name="Alvarado L."/>
            <person name="Chapman S.B."/>
            <person name="Gainer-Dewar J."/>
            <person name="Goldberg J."/>
            <person name="Griggs A."/>
            <person name="Gujja S."/>
            <person name="Hansen M."/>
            <person name="Howarth C."/>
            <person name="Imamovic A."/>
            <person name="Ireland A."/>
            <person name="Larimer J."/>
            <person name="McCowan C."/>
            <person name="Murphy C."/>
            <person name="Pearson M."/>
            <person name="Poon T.W."/>
            <person name="Priest M."/>
            <person name="Roberts A."/>
            <person name="Saif S."/>
            <person name="Shea T."/>
            <person name="Sykes S."/>
            <person name="Wortman J."/>
            <person name="Nusbaum C."/>
            <person name="Birren B."/>
        </authorList>
    </citation>
    <scope>NUCLEOTIDE SEQUENCE [LARGE SCALE GENOMIC DNA]</scope>
    <source>
        <strain evidence="7">NJM9701</strain>
    </source>
</reference>
<dbReference type="GeneID" id="20086282"/>
<evidence type="ECO:0000313" key="7">
    <source>
        <dbReference type="EMBL" id="ETV97913.1"/>
    </source>
</evidence>
<dbReference type="AlphaFoldDB" id="A0A024TV91"/>
<keyword evidence="5 6" id="KW-0482">Metalloprotease</keyword>
<name>A0A024TV91_9STRA</name>
<dbReference type="STRING" id="157072.A0A024TV91"/>
<keyword evidence="3 6" id="KW-0479">Metal-binding</keyword>
<evidence type="ECO:0000256" key="2">
    <source>
        <dbReference type="ARBA" id="ARBA00022670"/>
    </source>
</evidence>
<gene>
    <name evidence="7" type="ORF">H310_09232</name>
</gene>